<keyword evidence="2" id="KW-1185">Reference proteome</keyword>
<evidence type="ECO:0000313" key="1">
    <source>
        <dbReference type="EMBL" id="CAK9037873.1"/>
    </source>
</evidence>
<comment type="caution">
    <text evidence="1">The sequence shown here is derived from an EMBL/GenBank/DDBJ whole genome shotgun (WGS) entry which is preliminary data.</text>
</comment>
<sequence length="105" mass="11664">MIRTCALSAVRDQAPHRSLITQTVKKSTKSYGCALRNIGKAAGFVAIGCLRRVRPCVLRRSMEDVASEDAGLLGDSRTLLQFHNAEFIRRETQGLNEIELTFGRD</sequence>
<protein>
    <submittedName>
        <fullName evidence="1">Uncharacterized protein</fullName>
    </submittedName>
</protein>
<name>A0ABP0LFB0_9DINO</name>
<organism evidence="1 2">
    <name type="scientific">Durusdinium trenchii</name>
    <dbReference type="NCBI Taxonomy" id="1381693"/>
    <lineage>
        <taxon>Eukaryota</taxon>
        <taxon>Sar</taxon>
        <taxon>Alveolata</taxon>
        <taxon>Dinophyceae</taxon>
        <taxon>Suessiales</taxon>
        <taxon>Symbiodiniaceae</taxon>
        <taxon>Durusdinium</taxon>
    </lineage>
</organism>
<reference evidence="1 2" key="1">
    <citation type="submission" date="2024-02" db="EMBL/GenBank/DDBJ databases">
        <authorList>
            <person name="Chen Y."/>
            <person name="Shah S."/>
            <person name="Dougan E. K."/>
            <person name="Thang M."/>
            <person name="Chan C."/>
        </authorList>
    </citation>
    <scope>NUCLEOTIDE SEQUENCE [LARGE SCALE GENOMIC DNA]</scope>
</reference>
<proteinExistence type="predicted"/>
<evidence type="ECO:0000313" key="2">
    <source>
        <dbReference type="Proteomes" id="UP001642484"/>
    </source>
</evidence>
<gene>
    <name evidence="1" type="ORF">CCMP2556_LOCUS20838</name>
</gene>
<dbReference type="EMBL" id="CAXAMN010012303">
    <property type="protein sequence ID" value="CAK9037873.1"/>
    <property type="molecule type" value="Genomic_DNA"/>
</dbReference>
<accession>A0ABP0LFB0</accession>
<dbReference type="Proteomes" id="UP001642484">
    <property type="component" value="Unassembled WGS sequence"/>
</dbReference>